<dbReference type="OrthoDB" id="9814639at2"/>
<dbReference type="Pfam" id="PF01522">
    <property type="entry name" value="Polysacc_deac_1"/>
    <property type="match status" value="1"/>
</dbReference>
<protein>
    <submittedName>
        <fullName evidence="4">Polysaccharide deacetylase</fullName>
    </submittedName>
</protein>
<dbReference type="GO" id="GO:0005975">
    <property type="term" value="P:carbohydrate metabolic process"/>
    <property type="evidence" value="ECO:0007669"/>
    <property type="project" value="InterPro"/>
</dbReference>
<organism evidence="4 5">
    <name type="scientific">Campylobacter avium LMG 24591</name>
    <dbReference type="NCBI Taxonomy" id="522484"/>
    <lineage>
        <taxon>Bacteria</taxon>
        <taxon>Pseudomonadati</taxon>
        <taxon>Campylobacterota</taxon>
        <taxon>Epsilonproteobacteria</taxon>
        <taxon>Campylobacterales</taxon>
        <taxon>Campylobacteraceae</taxon>
        <taxon>Campylobacter</taxon>
    </lineage>
</organism>
<evidence type="ECO:0000313" key="4">
    <source>
        <dbReference type="EMBL" id="ASQ29942.1"/>
    </source>
</evidence>
<dbReference type="KEGG" id="cavi:CAV_0271"/>
<dbReference type="InterPro" id="IPR011330">
    <property type="entry name" value="Glyco_hydro/deAcase_b/a-brl"/>
</dbReference>
<keyword evidence="5" id="KW-1185">Reference proteome</keyword>
<evidence type="ECO:0000259" key="3">
    <source>
        <dbReference type="PROSITE" id="PS51677"/>
    </source>
</evidence>
<sequence>MKVIMYHYVRSSSKDFPFFRYLSVENFCKQLDYFEKEFGFVKFEDFLKLKEDLSCFIKVKDKILLTFDDGLIDHFNFVLPELVKRGLFALFFVPTAIYEREKALDVHRIHYLLGRNGGGGLMSFVKNILDDDMLEQDKIELFKQKTYTKQDNDSLTTEFKKLFNYYIKYEYKEAILDKIVNEFSNDKEIFSSLYMSIDNLKSMHKQGMIIGSHSCNHLVFSKLKEKEQEKEIEDSFDFLESILKKLYIKTFCYPYGGFHTFTKFTEQTLQKQGVSFSFNVESRDVSLDDVKNRAQALPRYDCNEFCFGKANLG</sequence>
<dbReference type="EMBL" id="CP022347">
    <property type="protein sequence ID" value="ASQ29942.1"/>
    <property type="molecule type" value="Genomic_DNA"/>
</dbReference>
<reference evidence="4 5" key="1">
    <citation type="submission" date="2017-07" db="EMBL/GenBank/DDBJ databases">
        <title>Analysis of two Campylobacter avium genomes and identification of a novel hippuricase gene.</title>
        <authorList>
            <person name="Miller W.G."/>
            <person name="Chapman M.H."/>
            <person name="Yee E."/>
            <person name="Revez J."/>
            <person name="Bono J.L."/>
            <person name="Rossi M."/>
        </authorList>
    </citation>
    <scope>NUCLEOTIDE SEQUENCE [LARGE SCALE GENOMIC DNA]</scope>
    <source>
        <strain evidence="4 5">LMG 24591</strain>
    </source>
</reference>
<dbReference type="GO" id="GO:0016810">
    <property type="term" value="F:hydrolase activity, acting on carbon-nitrogen (but not peptide) bonds"/>
    <property type="evidence" value="ECO:0007669"/>
    <property type="project" value="InterPro"/>
</dbReference>
<dbReference type="AlphaFoldDB" id="A0A222MW78"/>
<dbReference type="PROSITE" id="PS51677">
    <property type="entry name" value="NODB"/>
    <property type="match status" value="1"/>
</dbReference>
<evidence type="ECO:0000313" key="5">
    <source>
        <dbReference type="Proteomes" id="UP000201169"/>
    </source>
</evidence>
<dbReference type="GO" id="GO:0005576">
    <property type="term" value="C:extracellular region"/>
    <property type="evidence" value="ECO:0007669"/>
    <property type="project" value="UniProtKB-SubCell"/>
</dbReference>
<name>A0A222MW78_9BACT</name>
<evidence type="ECO:0000256" key="1">
    <source>
        <dbReference type="ARBA" id="ARBA00004613"/>
    </source>
</evidence>
<dbReference type="Proteomes" id="UP000201169">
    <property type="component" value="Chromosome"/>
</dbReference>
<dbReference type="InterPro" id="IPR051398">
    <property type="entry name" value="Polysacch_Deacetylase"/>
</dbReference>
<dbReference type="RefSeq" id="WP_094324731.1">
    <property type="nucleotide sequence ID" value="NZ_CP022347.1"/>
</dbReference>
<dbReference type="InterPro" id="IPR002509">
    <property type="entry name" value="NODB_dom"/>
</dbReference>
<comment type="subcellular location">
    <subcellularLocation>
        <location evidence="1">Secreted</location>
    </subcellularLocation>
</comment>
<dbReference type="SUPFAM" id="SSF88713">
    <property type="entry name" value="Glycoside hydrolase/deacetylase"/>
    <property type="match status" value="1"/>
</dbReference>
<proteinExistence type="predicted"/>
<accession>A0A222MW78</accession>
<dbReference type="Gene3D" id="3.20.20.370">
    <property type="entry name" value="Glycoside hydrolase/deacetylase"/>
    <property type="match status" value="1"/>
</dbReference>
<dbReference type="PANTHER" id="PTHR34216:SF3">
    <property type="entry name" value="POLY-BETA-1,6-N-ACETYL-D-GLUCOSAMINE N-DEACETYLASE"/>
    <property type="match status" value="1"/>
</dbReference>
<evidence type="ECO:0000256" key="2">
    <source>
        <dbReference type="ARBA" id="ARBA00022729"/>
    </source>
</evidence>
<dbReference type="PANTHER" id="PTHR34216">
    <property type="match status" value="1"/>
</dbReference>
<keyword evidence="2" id="KW-0732">Signal</keyword>
<feature type="domain" description="NodB homology" evidence="3">
    <location>
        <begin position="61"/>
        <end position="313"/>
    </location>
</feature>
<gene>
    <name evidence="4" type="ORF">CAV_0271</name>
</gene>